<organism evidence="2">
    <name type="scientific">marine sediment metagenome</name>
    <dbReference type="NCBI Taxonomy" id="412755"/>
    <lineage>
        <taxon>unclassified sequences</taxon>
        <taxon>metagenomes</taxon>
        <taxon>ecological metagenomes</taxon>
    </lineage>
</organism>
<protein>
    <recommendedName>
        <fullName evidence="1">Crassvirus muzzle protein C-terminal domain-containing protein</fullName>
    </recommendedName>
</protein>
<name>X1AKL9_9ZZZZ</name>
<sequence>TLIPGDPGVVSLLDWHVEEARIRGGYNNTNVDYGVRAYIEEEYPQSAIRFNSLIYSGIYNARTGINNTNQFPIGEDIVRSVDPRNGSIQKIYAEDTNLIIFQENKVNRALIDKDAIFSAEGGGTVTSSNVVIGQIVPYAGEYGISDNPESFAVYGFRKYFTDKNKGSVLRLSHDGITEISRYGMTDFFRDQFSTVDTIDDFGQLIGGWDNYTKQYTLNIKPFNQDGSTGYSTLAFDESVLGWPTFYSYNPNFMFSVNGTMYSIPDYNADSNISNPGGCLYRHYEEGTGVNRNNFYGISYPSSIEFLLNPNPSTQKVFKTIGYEGNNGWQVDSIVSDVTGLDLINSVWQTTQDTTLLGYPSL</sequence>
<gene>
    <name evidence="2" type="ORF">S01H4_17310</name>
</gene>
<proteinExistence type="predicted"/>
<feature type="domain" description="Crassvirus muzzle protein C-terminal" evidence="1">
    <location>
        <begin position="290"/>
        <end position="344"/>
    </location>
</feature>
<dbReference type="AlphaFoldDB" id="X1AKL9"/>
<evidence type="ECO:0000259" key="1">
    <source>
        <dbReference type="Pfam" id="PF25729"/>
    </source>
</evidence>
<reference evidence="2" key="1">
    <citation type="journal article" date="2014" name="Front. Microbiol.">
        <title>High frequency of phylogenetically diverse reductive dehalogenase-homologous genes in deep subseafloor sedimentary metagenomes.</title>
        <authorList>
            <person name="Kawai M."/>
            <person name="Futagami T."/>
            <person name="Toyoda A."/>
            <person name="Takaki Y."/>
            <person name="Nishi S."/>
            <person name="Hori S."/>
            <person name="Arai W."/>
            <person name="Tsubouchi T."/>
            <person name="Morono Y."/>
            <person name="Uchiyama I."/>
            <person name="Ito T."/>
            <person name="Fujiyama A."/>
            <person name="Inagaki F."/>
            <person name="Takami H."/>
        </authorList>
    </citation>
    <scope>NUCLEOTIDE SEQUENCE</scope>
    <source>
        <strain evidence="2">Expedition CK06-06</strain>
    </source>
</reference>
<dbReference type="EMBL" id="BART01007617">
    <property type="protein sequence ID" value="GAG60561.1"/>
    <property type="molecule type" value="Genomic_DNA"/>
</dbReference>
<comment type="caution">
    <text evidence="2">The sequence shown here is derived from an EMBL/GenBank/DDBJ whole genome shotgun (WGS) entry which is preliminary data.</text>
</comment>
<accession>X1AKL9</accession>
<feature type="non-terminal residue" evidence="2">
    <location>
        <position position="1"/>
    </location>
</feature>
<dbReference type="InterPro" id="IPR057888">
    <property type="entry name" value="crAss_MUZ_C"/>
</dbReference>
<dbReference type="Pfam" id="PF25729">
    <property type="entry name" value="crAss_MUZ_C"/>
    <property type="match status" value="1"/>
</dbReference>
<evidence type="ECO:0000313" key="2">
    <source>
        <dbReference type="EMBL" id="GAG60561.1"/>
    </source>
</evidence>